<dbReference type="NCBIfam" id="TIGR02937">
    <property type="entry name" value="sigma70-ECF"/>
    <property type="match status" value="1"/>
</dbReference>
<evidence type="ECO:0000256" key="3">
    <source>
        <dbReference type="ARBA" id="ARBA00023082"/>
    </source>
</evidence>
<dbReference type="Gene3D" id="1.10.10.10">
    <property type="entry name" value="Winged helix-like DNA-binding domain superfamily/Winged helix DNA-binding domain"/>
    <property type="match status" value="1"/>
</dbReference>
<evidence type="ECO:0000256" key="2">
    <source>
        <dbReference type="ARBA" id="ARBA00023015"/>
    </source>
</evidence>
<evidence type="ECO:0000313" key="9">
    <source>
        <dbReference type="EMBL" id="KGE73487.1"/>
    </source>
</evidence>
<evidence type="ECO:0000256" key="4">
    <source>
        <dbReference type="ARBA" id="ARBA00023125"/>
    </source>
</evidence>
<dbReference type="InterPro" id="IPR013325">
    <property type="entry name" value="RNA_pol_sigma_r2"/>
</dbReference>
<accession>A0A098R417</accession>
<dbReference type="EMBL" id="JNUP01000024">
    <property type="protein sequence ID" value="KGE73487.1"/>
    <property type="molecule type" value="Genomic_DNA"/>
</dbReference>
<proteinExistence type="inferred from homology"/>
<dbReference type="SUPFAM" id="SSF88659">
    <property type="entry name" value="Sigma3 and sigma4 domains of RNA polymerase sigma factors"/>
    <property type="match status" value="1"/>
</dbReference>
<comment type="caution">
    <text evidence="9">The sequence shown here is derived from an EMBL/GenBank/DDBJ whole genome shotgun (WGS) entry which is preliminary data.</text>
</comment>
<reference evidence="9 10" key="1">
    <citation type="submission" date="2014-05" db="EMBL/GenBank/DDBJ databases">
        <title>De novo Genome Sequence of Spirocheata sp.</title>
        <authorList>
            <person name="Shivani Y."/>
            <person name="Subhash Y."/>
            <person name="Tushar L."/>
            <person name="Sasikala C."/>
            <person name="Ramana C.V."/>
        </authorList>
    </citation>
    <scope>NUCLEOTIDE SEQUENCE [LARGE SCALE GENOMIC DNA]</scope>
    <source>
        <strain evidence="9 10">JC230</strain>
    </source>
</reference>
<dbReference type="InterPro" id="IPR013324">
    <property type="entry name" value="RNA_pol_sigma_r3/r4-like"/>
</dbReference>
<keyword evidence="3 6" id="KW-0731">Sigma factor</keyword>
<evidence type="ECO:0000256" key="1">
    <source>
        <dbReference type="ARBA" id="ARBA00010641"/>
    </source>
</evidence>
<dbReference type="eggNOG" id="COG1595">
    <property type="taxonomic scope" value="Bacteria"/>
</dbReference>
<dbReference type="STRING" id="1480694.DC28_03290"/>
<dbReference type="PANTHER" id="PTHR43133">
    <property type="entry name" value="RNA POLYMERASE ECF-TYPE SIGMA FACTO"/>
    <property type="match status" value="1"/>
</dbReference>
<dbReference type="RefSeq" id="WP_037545850.1">
    <property type="nucleotide sequence ID" value="NZ_JNUP01000024.1"/>
</dbReference>
<evidence type="ECO:0000259" key="8">
    <source>
        <dbReference type="Pfam" id="PF08281"/>
    </source>
</evidence>
<organism evidence="9 10">
    <name type="scientific">Spirochaeta lutea</name>
    <dbReference type="NCBI Taxonomy" id="1480694"/>
    <lineage>
        <taxon>Bacteria</taxon>
        <taxon>Pseudomonadati</taxon>
        <taxon>Spirochaetota</taxon>
        <taxon>Spirochaetia</taxon>
        <taxon>Spirochaetales</taxon>
        <taxon>Spirochaetaceae</taxon>
        <taxon>Spirochaeta</taxon>
    </lineage>
</organism>
<keyword evidence="10" id="KW-1185">Reference proteome</keyword>
<dbReference type="PROSITE" id="PS01063">
    <property type="entry name" value="SIGMA70_ECF"/>
    <property type="match status" value="1"/>
</dbReference>
<dbReference type="InterPro" id="IPR014284">
    <property type="entry name" value="RNA_pol_sigma-70_dom"/>
</dbReference>
<dbReference type="InterPro" id="IPR036388">
    <property type="entry name" value="WH-like_DNA-bd_sf"/>
</dbReference>
<keyword evidence="5 6" id="KW-0804">Transcription</keyword>
<dbReference type="SUPFAM" id="SSF88946">
    <property type="entry name" value="Sigma2 domain of RNA polymerase sigma factors"/>
    <property type="match status" value="1"/>
</dbReference>
<dbReference type="InterPro" id="IPR000838">
    <property type="entry name" value="RNA_pol_sigma70_ECF_CS"/>
</dbReference>
<name>A0A098R417_9SPIO</name>
<dbReference type="PANTHER" id="PTHR43133:SF8">
    <property type="entry name" value="RNA POLYMERASE SIGMA FACTOR HI_1459-RELATED"/>
    <property type="match status" value="1"/>
</dbReference>
<dbReference type="OrthoDB" id="9784984at2"/>
<evidence type="ECO:0000259" key="7">
    <source>
        <dbReference type="Pfam" id="PF04542"/>
    </source>
</evidence>
<dbReference type="Proteomes" id="UP000029692">
    <property type="component" value="Unassembled WGS sequence"/>
</dbReference>
<evidence type="ECO:0000256" key="6">
    <source>
        <dbReference type="RuleBase" id="RU000716"/>
    </source>
</evidence>
<dbReference type="Gene3D" id="1.10.1740.10">
    <property type="match status" value="1"/>
</dbReference>
<dbReference type="InterPro" id="IPR013249">
    <property type="entry name" value="RNA_pol_sigma70_r4_t2"/>
</dbReference>
<keyword evidence="4 6" id="KW-0238">DNA-binding</keyword>
<gene>
    <name evidence="9" type="ORF">DC28_03290</name>
</gene>
<comment type="similarity">
    <text evidence="1 6">Belongs to the sigma-70 factor family. ECF subfamily.</text>
</comment>
<dbReference type="CDD" id="cd06171">
    <property type="entry name" value="Sigma70_r4"/>
    <property type="match status" value="1"/>
</dbReference>
<feature type="domain" description="RNA polymerase sigma factor 70 region 4 type 2" evidence="8">
    <location>
        <begin position="110"/>
        <end position="162"/>
    </location>
</feature>
<dbReference type="Pfam" id="PF04542">
    <property type="entry name" value="Sigma70_r2"/>
    <property type="match status" value="1"/>
</dbReference>
<dbReference type="GO" id="GO:0003677">
    <property type="term" value="F:DNA binding"/>
    <property type="evidence" value="ECO:0007669"/>
    <property type="project" value="UniProtKB-KW"/>
</dbReference>
<dbReference type="InterPro" id="IPR007627">
    <property type="entry name" value="RNA_pol_sigma70_r2"/>
</dbReference>
<keyword evidence="2 6" id="KW-0805">Transcription regulation</keyword>
<evidence type="ECO:0000256" key="5">
    <source>
        <dbReference type="ARBA" id="ARBA00023163"/>
    </source>
</evidence>
<evidence type="ECO:0000313" key="10">
    <source>
        <dbReference type="Proteomes" id="UP000029692"/>
    </source>
</evidence>
<dbReference type="GO" id="GO:0006352">
    <property type="term" value="P:DNA-templated transcription initiation"/>
    <property type="evidence" value="ECO:0007669"/>
    <property type="project" value="InterPro"/>
</dbReference>
<sequence length="175" mass="20242">MTTETLQASDFVGHLRPYEQRLYRAIYMIVRNTDDAQDLLQETVLRAYQNLSRYNPSKPLYPWLLTIGRNLARNFLRKKESQNVGFPEGMEVISAGHGPEDLLIQRETSQAVIDCLARLKPEQREILELKHFQECSYEEMAQILDIPLGTVMSRLYYSRKKLAELLQNHTQGGGV</sequence>
<dbReference type="AlphaFoldDB" id="A0A098R417"/>
<protein>
    <recommendedName>
        <fullName evidence="6">RNA polymerase sigma factor</fullName>
    </recommendedName>
</protein>
<dbReference type="GO" id="GO:0016987">
    <property type="term" value="F:sigma factor activity"/>
    <property type="evidence" value="ECO:0007669"/>
    <property type="project" value="UniProtKB-KW"/>
</dbReference>
<dbReference type="Pfam" id="PF08281">
    <property type="entry name" value="Sigma70_r4_2"/>
    <property type="match status" value="1"/>
</dbReference>
<dbReference type="InterPro" id="IPR039425">
    <property type="entry name" value="RNA_pol_sigma-70-like"/>
</dbReference>
<feature type="domain" description="RNA polymerase sigma-70 region 2" evidence="7">
    <location>
        <begin position="16"/>
        <end position="80"/>
    </location>
</feature>